<dbReference type="PANTHER" id="PTHR33050:SF7">
    <property type="entry name" value="RIBONUCLEASE H"/>
    <property type="match status" value="1"/>
</dbReference>
<reference evidence="1 2" key="1">
    <citation type="submission" date="2020-04" db="EMBL/GenBank/DDBJ databases">
        <title>Perkinsus olseni comparative genomics.</title>
        <authorList>
            <person name="Bogema D.R."/>
        </authorList>
    </citation>
    <scope>NUCLEOTIDE SEQUENCE [LARGE SCALE GENOMIC DNA]</scope>
    <source>
        <strain evidence="1 2">ATCC PRA-207</strain>
    </source>
</reference>
<evidence type="ECO:0000313" key="1">
    <source>
        <dbReference type="EMBL" id="KAF4751287.1"/>
    </source>
</evidence>
<dbReference type="Proteomes" id="UP000553632">
    <property type="component" value="Unassembled WGS sequence"/>
</dbReference>
<comment type="caution">
    <text evidence="1">The sequence shown here is derived from an EMBL/GenBank/DDBJ whole genome shotgun (WGS) entry which is preliminary data.</text>
</comment>
<dbReference type="AlphaFoldDB" id="A0A7J6U391"/>
<sequence length="367" mass="39337">MLGDSPKYISRTDMANAYRQLLIDPADAPFAAGIFLSSTQAPLVVLPKVLPFGACGYLDDFFPVESTVMSDSAFRCLAFLMEFCTGARIKHAKDIPPAPDNLLLGLMVHLGDGGLKVSLPPDKCSSLITELLAVRDDPSTLTSKLTGKLSFACEAFLGRAGRGFVRSLIRSSLGLTVSPNALSESITALLYVLRHPQLFHRDLTSELKPSNARLICYSDATGDGSLGIFMVGRPPEAPAYGLLNISSLANSNHLHINLLELVAAACAVHSFSVLASLDAASLILFLDNSVAESLIYCGSSASPTLNAFASRFWLECAKLPLNCIFIGRVKSDINPADAVSRGNFTVPWLQDAYKIDVTLPSWVLALL</sequence>
<dbReference type="InterPro" id="IPR052055">
    <property type="entry name" value="Hepadnavirus_pol/RT"/>
</dbReference>
<organism evidence="1 2">
    <name type="scientific">Perkinsus olseni</name>
    <name type="common">Perkinsus atlanticus</name>
    <dbReference type="NCBI Taxonomy" id="32597"/>
    <lineage>
        <taxon>Eukaryota</taxon>
        <taxon>Sar</taxon>
        <taxon>Alveolata</taxon>
        <taxon>Perkinsozoa</taxon>
        <taxon>Perkinsea</taxon>
        <taxon>Perkinsida</taxon>
        <taxon>Perkinsidae</taxon>
        <taxon>Perkinsus</taxon>
    </lineage>
</organism>
<dbReference type="PANTHER" id="PTHR33050">
    <property type="entry name" value="REVERSE TRANSCRIPTASE DOMAIN-CONTAINING PROTEIN"/>
    <property type="match status" value="1"/>
</dbReference>
<evidence type="ECO:0008006" key="3">
    <source>
        <dbReference type="Google" id="ProtNLM"/>
    </source>
</evidence>
<name>A0A7J6U391_PEROL</name>
<accession>A0A7J6U391</accession>
<gene>
    <name evidence="1" type="ORF">FOZ63_026913</name>
</gene>
<proteinExistence type="predicted"/>
<protein>
    <recommendedName>
        <fullName evidence="3">Reverse transcriptase domain-containing protein</fullName>
    </recommendedName>
</protein>
<evidence type="ECO:0000313" key="2">
    <source>
        <dbReference type="Proteomes" id="UP000553632"/>
    </source>
</evidence>
<keyword evidence="2" id="KW-1185">Reference proteome</keyword>
<dbReference type="EMBL" id="JABANO010006731">
    <property type="protein sequence ID" value="KAF4751287.1"/>
    <property type="molecule type" value="Genomic_DNA"/>
</dbReference>
<dbReference type="OMA" id="NARLICY"/>